<dbReference type="InterPro" id="IPR051162">
    <property type="entry name" value="T4SS_component"/>
</dbReference>
<keyword evidence="4" id="KW-1185">Reference proteome</keyword>
<evidence type="ECO:0000313" key="3">
    <source>
        <dbReference type="EMBL" id="RYB91778.1"/>
    </source>
</evidence>
<gene>
    <name evidence="3" type="ORF">EUA93_16695</name>
</gene>
<evidence type="ECO:0000259" key="2">
    <source>
        <dbReference type="Pfam" id="PF01935"/>
    </source>
</evidence>
<dbReference type="EMBL" id="SDWT01000002">
    <property type="protein sequence ID" value="RYB91778.1"/>
    <property type="molecule type" value="Genomic_DNA"/>
</dbReference>
<sequence length="1270" mass="138094">MAKVEPKDVAVGTDDGAWRPQASGVRVLVAHLTGPSVNSHVWANLLSRADEHGHTPLEASIQSTFEQYVAADERRRALTVESVLRTAFSLNAHIVVFSGATLTKEARDIVSRYSARLSAIFLSETGDSRLSVSLMSPFDNHSRAAVSVRESFTFQPTLEESGDSKELTVSSTYDIDGRELRELNVAGVGIEIPHSSLGDTATLLSVSSGSDASRASEIWRGYWLYPEIDFRAEELRSLLDDLNRVDDPDDFLLNLVDRVNYEKFSLRESRAYEDALNLVTRGSRSTAEAVILPESVPSSGALGYDYLRMCLGQVQSAIANTEAMGEQGQREDLQTLWDHIAAELKSLSGDVPTRKMRYEDRPGSHEDSTSRSGTHTVFSAVLSTYSNEKLEEAFTRQGRLLAVVSRMTQSRLKLTYRILSTRGFSVGLTPVVQVRCVVEDATAVEAAALRTSVGELVHAAFVGLYGISFSFDSEESSGNGDPLLWRSGRYSSSLSGNGGDTIRGFPDWAYLVDYLCSLDSPTVLELSVRPTSATGAIEGAALQPEAVEFAARESIVKSIRSSGVADRAIDVQVAASSDDPLPSALLEFIAVEVGGGSDAIFETDLNGWIPTTIGRALQVFHPPFGRWYSISRSPAAYRRAAPQGEFPPSGMPLGRADVSHPKGTKKVEVRIPDSDRLRHAYVIGRTGSGKTNLLRGMASHELRSPSTGMAVIDPHGDLASHVLNSLPEGRRDQLQLMNFDDPDIVPVLNPLLGVGDDPLRKSQVVQEVLELLKGRVYHEFSGPRFDAIVRLLLDTMLDSNYPYTPSLVDAGLLLTDDTAQKGVRKSITDHDLLARWKSHDSLKRGTDYPDLISWVVSKFDDLRNDSTLRALLGGSRNTIDVDRLANENGVLVVSIPESVVGSRTAEFIGSMVLMRLRAALLSPGRRTSHVAPFFVYVDEFQKFANADFETFLAEARKFGVGLVMAHQNIAQLRMFSANTGMTSENLIDSILGNVGTLAVFPVNASDAQRLASQLDVDASDLTKLQRFHCVLRPTVSGVALPSFTIRTEYSQPALDPRLLDETRQYLVSRDLVVRRVDAEREVQERHHDLLQDSTVERAKVSSGADRTRGSSFLDEWLKKRERVAPTADGDVAVQATAGSKVAAPAAAPPPRNWSDVIGPVATANEVAGHIGMSLEALTDLARRGGLLVLETSDGMSVLPTSHVMNSRIVAGLSVVVRTVSASPFSTWTQAAWLASPSVALGGASPIDWLRDGGDLEVVVNAAHAYAEESW</sequence>
<evidence type="ECO:0000256" key="1">
    <source>
        <dbReference type="SAM" id="MobiDB-lite"/>
    </source>
</evidence>
<dbReference type="Gene3D" id="3.40.50.300">
    <property type="entry name" value="P-loop containing nucleotide triphosphate hydrolases"/>
    <property type="match status" value="2"/>
</dbReference>
<evidence type="ECO:0000313" key="4">
    <source>
        <dbReference type="Proteomes" id="UP000294071"/>
    </source>
</evidence>
<dbReference type="OrthoDB" id="9758751at2"/>
<organism evidence="3 4">
    <name type="scientific">Nocardioides oleivorans</name>
    <dbReference type="NCBI Taxonomy" id="273676"/>
    <lineage>
        <taxon>Bacteria</taxon>
        <taxon>Bacillati</taxon>
        <taxon>Actinomycetota</taxon>
        <taxon>Actinomycetes</taxon>
        <taxon>Propionibacteriales</taxon>
        <taxon>Nocardioidaceae</taxon>
        <taxon>Nocardioides</taxon>
    </lineage>
</organism>
<reference evidence="3 4" key="1">
    <citation type="submission" date="2019-01" db="EMBL/GenBank/DDBJ databases">
        <title>Novel species of Nocardioides.</title>
        <authorList>
            <person name="Liu Q."/>
            <person name="Xin Y.-H."/>
        </authorList>
    </citation>
    <scope>NUCLEOTIDE SEQUENCE [LARGE SCALE GENOMIC DNA]</scope>
    <source>
        <strain evidence="3 4">CGMCC 4.6882</strain>
    </source>
</reference>
<feature type="region of interest" description="Disordered" evidence="1">
    <location>
        <begin position="354"/>
        <end position="373"/>
    </location>
</feature>
<accession>A0A4Q2RSP9</accession>
<dbReference type="AlphaFoldDB" id="A0A4Q2RSP9"/>
<feature type="compositionally biased region" description="Basic and acidic residues" evidence="1">
    <location>
        <begin position="354"/>
        <end position="369"/>
    </location>
</feature>
<dbReference type="SUPFAM" id="SSF52540">
    <property type="entry name" value="P-loop containing nucleoside triphosphate hydrolases"/>
    <property type="match status" value="1"/>
</dbReference>
<dbReference type="Proteomes" id="UP000294071">
    <property type="component" value="Unassembled WGS sequence"/>
</dbReference>
<dbReference type="PANTHER" id="PTHR30121:SF11">
    <property type="entry name" value="AAA+ ATPASE DOMAIN-CONTAINING PROTEIN"/>
    <property type="match status" value="1"/>
</dbReference>
<proteinExistence type="predicted"/>
<dbReference type="RefSeq" id="WP_129401445.1">
    <property type="nucleotide sequence ID" value="NZ_SDWT01000002.1"/>
</dbReference>
<dbReference type="CDD" id="cd01127">
    <property type="entry name" value="TrwB_TraG_TraD_VirD4"/>
    <property type="match status" value="1"/>
</dbReference>
<comment type="caution">
    <text evidence="3">The sequence shown here is derived from an EMBL/GenBank/DDBJ whole genome shotgun (WGS) entry which is preliminary data.</text>
</comment>
<dbReference type="Pfam" id="PF01935">
    <property type="entry name" value="DUF87"/>
    <property type="match status" value="1"/>
</dbReference>
<feature type="region of interest" description="Disordered" evidence="1">
    <location>
        <begin position="645"/>
        <end position="664"/>
    </location>
</feature>
<name>A0A4Q2RSP9_9ACTN</name>
<protein>
    <submittedName>
        <fullName evidence="3">DUF87 domain-containing protein</fullName>
    </submittedName>
</protein>
<feature type="domain" description="Helicase HerA central" evidence="2">
    <location>
        <begin position="666"/>
        <end position="772"/>
    </location>
</feature>
<dbReference type="InterPro" id="IPR002789">
    <property type="entry name" value="HerA_central"/>
</dbReference>
<dbReference type="InterPro" id="IPR027417">
    <property type="entry name" value="P-loop_NTPase"/>
</dbReference>
<dbReference type="PANTHER" id="PTHR30121">
    <property type="entry name" value="UNCHARACTERIZED PROTEIN YJGR-RELATED"/>
    <property type="match status" value="1"/>
</dbReference>